<evidence type="ECO:0000313" key="3">
    <source>
        <dbReference type="Proteomes" id="UP000094849"/>
    </source>
</evidence>
<dbReference type="EMBL" id="LVJZ01000003">
    <property type="protein sequence ID" value="ODB96669.1"/>
    <property type="molecule type" value="Genomic_DNA"/>
</dbReference>
<dbReference type="InterPro" id="IPR050706">
    <property type="entry name" value="Cyclic-di-GMP_PDE-like"/>
</dbReference>
<dbReference type="AlphaFoldDB" id="A0A1E2UPN5"/>
<dbReference type="InterPro" id="IPR035919">
    <property type="entry name" value="EAL_sf"/>
</dbReference>
<dbReference type="PANTHER" id="PTHR33121:SF79">
    <property type="entry name" value="CYCLIC DI-GMP PHOSPHODIESTERASE PDED-RELATED"/>
    <property type="match status" value="1"/>
</dbReference>
<proteinExistence type="predicted"/>
<accession>A0A1E2UPN5</accession>
<dbReference type="PANTHER" id="PTHR33121">
    <property type="entry name" value="CYCLIC DI-GMP PHOSPHODIESTERASE PDEF"/>
    <property type="match status" value="1"/>
</dbReference>
<dbReference type="STRING" id="1818881.A3196_07795"/>
<dbReference type="Pfam" id="PF00563">
    <property type="entry name" value="EAL"/>
    <property type="match status" value="1"/>
</dbReference>
<dbReference type="RefSeq" id="WP_069004400.1">
    <property type="nucleotide sequence ID" value="NZ_LVJW01000003.1"/>
</dbReference>
<evidence type="ECO:0000313" key="2">
    <source>
        <dbReference type="EMBL" id="ODB96669.1"/>
    </source>
</evidence>
<dbReference type="CDD" id="cd01948">
    <property type="entry name" value="EAL"/>
    <property type="match status" value="1"/>
</dbReference>
<keyword evidence="3" id="KW-1185">Reference proteome</keyword>
<organism evidence="2 3">
    <name type="scientific">Candidatus Thiodiazotropha endoloripes</name>
    <dbReference type="NCBI Taxonomy" id="1818881"/>
    <lineage>
        <taxon>Bacteria</taxon>
        <taxon>Pseudomonadati</taxon>
        <taxon>Pseudomonadota</taxon>
        <taxon>Gammaproteobacteria</taxon>
        <taxon>Chromatiales</taxon>
        <taxon>Sedimenticolaceae</taxon>
        <taxon>Candidatus Thiodiazotropha</taxon>
    </lineage>
</organism>
<feature type="domain" description="EAL" evidence="1">
    <location>
        <begin position="1"/>
        <end position="74"/>
    </location>
</feature>
<protein>
    <recommendedName>
        <fullName evidence="1">EAL domain-containing protein</fullName>
    </recommendedName>
</protein>
<gene>
    <name evidence="2" type="ORF">A3196_07795</name>
</gene>
<dbReference type="InterPro" id="IPR001633">
    <property type="entry name" value="EAL_dom"/>
</dbReference>
<reference evidence="2 3" key="1">
    <citation type="submission" date="2016-03" db="EMBL/GenBank/DDBJ databases">
        <title>Chemosynthetic sulphur-oxidizing symbionts of marine invertebrate animals are capable of nitrogen fixation.</title>
        <authorList>
            <person name="Petersen J.M."/>
            <person name="Kemper A."/>
            <person name="Gruber-Vodicka H."/>
            <person name="Cardini U."/>
            <person name="Geest Mvander."/>
            <person name="Kleiner M."/>
            <person name="Bulgheresi S."/>
            <person name="Fussmann M."/>
            <person name="Herbold C."/>
            <person name="Seah B.K.B."/>
            <person name="Antony C.Paul."/>
            <person name="Liu D."/>
            <person name="Belitz A."/>
            <person name="Weber M."/>
        </authorList>
    </citation>
    <scope>NUCLEOTIDE SEQUENCE [LARGE SCALE GENOMIC DNA]</scope>
    <source>
        <strain evidence="2">G_D</strain>
    </source>
</reference>
<dbReference type="PROSITE" id="PS50883">
    <property type="entry name" value="EAL"/>
    <property type="match status" value="1"/>
</dbReference>
<dbReference type="Gene3D" id="3.20.20.450">
    <property type="entry name" value="EAL domain"/>
    <property type="match status" value="1"/>
</dbReference>
<evidence type="ECO:0000259" key="1">
    <source>
        <dbReference type="PROSITE" id="PS50883"/>
    </source>
</evidence>
<sequence>MRKQGISISIDNFNTGYSSLSYLKRFPVDKIKIDQSFVRDVTTGPEDAVMSEAIIAMVHHLELKVVAEGVETAA</sequence>
<dbReference type="GO" id="GO:0071111">
    <property type="term" value="F:cyclic-guanylate-specific phosphodiesterase activity"/>
    <property type="evidence" value="ECO:0007669"/>
    <property type="project" value="InterPro"/>
</dbReference>
<name>A0A1E2UPN5_9GAMM</name>
<dbReference type="Proteomes" id="UP000094849">
    <property type="component" value="Unassembled WGS sequence"/>
</dbReference>
<dbReference type="SUPFAM" id="SSF141868">
    <property type="entry name" value="EAL domain-like"/>
    <property type="match status" value="1"/>
</dbReference>
<comment type="caution">
    <text evidence="2">The sequence shown here is derived from an EMBL/GenBank/DDBJ whole genome shotgun (WGS) entry which is preliminary data.</text>
</comment>